<evidence type="ECO:0000313" key="1">
    <source>
        <dbReference type="EMBL" id="CAE0309250.1"/>
    </source>
</evidence>
<dbReference type="AlphaFoldDB" id="A0A7S3HZR2"/>
<accession>A0A7S3HZR2</accession>
<protein>
    <submittedName>
        <fullName evidence="1">Uncharacterized protein</fullName>
    </submittedName>
</protein>
<reference evidence="1" key="1">
    <citation type="submission" date="2021-01" db="EMBL/GenBank/DDBJ databases">
        <authorList>
            <person name="Corre E."/>
            <person name="Pelletier E."/>
            <person name="Niang G."/>
            <person name="Scheremetjew M."/>
            <person name="Finn R."/>
            <person name="Kale V."/>
            <person name="Holt S."/>
            <person name="Cochrane G."/>
            <person name="Meng A."/>
            <person name="Brown T."/>
            <person name="Cohen L."/>
        </authorList>
    </citation>
    <scope>NUCLEOTIDE SEQUENCE</scope>
    <source>
        <strain evidence="1">Fehren 1</strain>
    </source>
</reference>
<name>A0A7S3HZR2_9SPIT</name>
<organism evidence="1">
    <name type="scientific">Favella ehrenbergii</name>
    <dbReference type="NCBI Taxonomy" id="182087"/>
    <lineage>
        <taxon>Eukaryota</taxon>
        <taxon>Sar</taxon>
        <taxon>Alveolata</taxon>
        <taxon>Ciliophora</taxon>
        <taxon>Intramacronucleata</taxon>
        <taxon>Spirotrichea</taxon>
        <taxon>Choreotrichia</taxon>
        <taxon>Tintinnida</taxon>
        <taxon>Xystonellidae</taxon>
        <taxon>Favella</taxon>
    </lineage>
</organism>
<gene>
    <name evidence="1" type="ORF">FEHR0123_LOCUS4164</name>
</gene>
<sequence length="145" mass="15787">MRRAYSKVAQVSISSEAHSFECVGQFNKAGQCVLKIVVHTVAWQHDDLDMVFEVDEDDELFGVFDEDTAPDRVVVVDASGVVELGALHFDTDLAQPLLLLLFNARNLVVLAAELTKDFNDAPLDLKFGLTGHKGGEGHAAEVAPH</sequence>
<dbReference type="EMBL" id="HBIE01013713">
    <property type="protein sequence ID" value="CAE0309250.1"/>
    <property type="molecule type" value="Transcribed_RNA"/>
</dbReference>
<proteinExistence type="predicted"/>